<evidence type="ECO:0000256" key="1">
    <source>
        <dbReference type="ARBA" id="ARBA00004613"/>
    </source>
</evidence>
<dbReference type="AlphaFoldDB" id="A0A972VZT8"/>
<dbReference type="NCBIfam" id="TIGR01901">
    <property type="entry name" value="adhes_NPXG"/>
    <property type="match status" value="1"/>
</dbReference>
<dbReference type="InterPro" id="IPR050909">
    <property type="entry name" value="Bact_Autotransporter_VF"/>
</dbReference>
<dbReference type="EMBL" id="JABMOJ010000311">
    <property type="protein sequence ID" value="NQV65365.1"/>
    <property type="molecule type" value="Genomic_DNA"/>
</dbReference>
<reference evidence="6" key="1">
    <citation type="submission" date="2020-05" db="EMBL/GenBank/DDBJ databases">
        <title>Sulfur intermediates as new biogeochemical hubs in an aquatic model microbial ecosystem.</title>
        <authorList>
            <person name="Vigneron A."/>
        </authorList>
    </citation>
    <scope>NUCLEOTIDE SEQUENCE</scope>
    <source>
        <strain evidence="6">Bin.250</strain>
    </source>
</reference>
<proteinExistence type="predicted"/>
<evidence type="ECO:0000256" key="2">
    <source>
        <dbReference type="ARBA" id="ARBA00022525"/>
    </source>
</evidence>
<dbReference type="PANTHER" id="PTHR12338:SF8">
    <property type="entry name" value="HEME_HEMOPEXIN-BINDING PROTEIN"/>
    <property type="match status" value="1"/>
</dbReference>
<comment type="caution">
    <text evidence="6">The sequence shown here is derived from an EMBL/GenBank/DDBJ whole genome shotgun (WGS) entry which is preliminary data.</text>
</comment>
<keyword evidence="3 4" id="KW-0732">Signal</keyword>
<evidence type="ECO:0000256" key="3">
    <source>
        <dbReference type="ARBA" id="ARBA00022729"/>
    </source>
</evidence>
<accession>A0A972VZT8</accession>
<dbReference type="Pfam" id="PF05860">
    <property type="entry name" value="TPS"/>
    <property type="match status" value="1"/>
</dbReference>
<feature type="chain" id="PRO_5037355193" evidence="4">
    <location>
        <begin position="27"/>
        <end position="659"/>
    </location>
</feature>
<dbReference type="Pfam" id="PF12951">
    <property type="entry name" value="PATR"/>
    <property type="match status" value="1"/>
</dbReference>
<evidence type="ECO:0000313" key="6">
    <source>
        <dbReference type="EMBL" id="NQV65365.1"/>
    </source>
</evidence>
<dbReference type="InterPro" id="IPR008638">
    <property type="entry name" value="FhaB/CdiA-like_TPS"/>
</dbReference>
<dbReference type="InterPro" id="IPR013425">
    <property type="entry name" value="Autotrns_rpt"/>
</dbReference>
<name>A0A972VZT8_9GAMM</name>
<evidence type="ECO:0000259" key="5">
    <source>
        <dbReference type="SMART" id="SM00912"/>
    </source>
</evidence>
<dbReference type="InterPro" id="IPR011050">
    <property type="entry name" value="Pectin_lyase_fold/virulence"/>
</dbReference>
<sequence length="659" mass="65855">MNRHVANISAVTLLCLGVAAYTNSLAADPVSDTTLPTGGQVAAGQVGISQSGSQMSLLQSSDRAVVNWQSFDVGSDAAVQFLQPSATASILNRVSSQAPSKILGKITANGQVFILNASGVIFGRDAQVDVGSMVAGAMKITDENYLNGNQVFTDGQGAVINQGSLTAADGGLIALLAPEVINEGVIRAKLGTIVLAAGEAITLTNSLTGMTVVVEQSAIDALVDNRHLISAEDGTVFISARDAAELQASVVTNSGVIQARSARQVGGLIRLEAGVLLNTGVLDASSNADDGGSIEIIADKLSLSGAELNVNGALKGGEIHLSATDISLLDDTRLSAVGDLGGGDIAIGGGWQGASINDRPAAVTVLVGSEVLLDASAAVSGDGGDIVLWSDVGDQQSQTRVSGAMLATGGVMSGQGGRIETSGHYLDVAGVRVDTQAQNGDAGLWLLDPANIVISQSTTLNTTADSAGTFTPTSGSNDSVIQVDDILTALASSNVTITTTNENVAGTAAGNINIQADIAYTGSNDRSLTLIADNEINQDAATAISSANATLNLVLDNAVGGVVAGTIGAPGGDDVSITKQGAGILTLTGTNTYLGGTTISAGELQLGDGGIDGSITGDIANAGTLTFNRIDTVNFADVISGAGDLVQAGLGTLNLTGDN</sequence>
<evidence type="ECO:0000313" key="7">
    <source>
        <dbReference type="Proteomes" id="UP000754644"/>
    </source>
</evidence>
<dbReference type="Gene3D" id="2.160.20.10">
    <property type="entry name" value="Single-stranded right-handed beta-helix, Pectin lyase-like"/>
    <property type="match status" value="2"/>
</dbReference>
<dbReference type="Proteomes" id="UP000754644">
    <property type="component" value="Unassembled WGS sequence"/>
</dbReference>
<comment type="subcellular location">
    <subcellularLocation>
        <location evidence="1">Secreted</location>
    </subcellularLocation>
</comment>
<dbReference type="SUPFAM" id="SSF51126">
    <property type="entry name" value="Pectin lyase-like"/>
    <property type="match status" value="2"/>
</dbReference>
<dbReference type="GO" id="GO:0005576">
    <property type="term" value="C:extracellular region"/>
    <property type="evidence" value="ECO:0007669"/>
    <property type="project" value="UniProtKB-SubCell"/>
</dbReference>
<dbReference type="InterPro" id="IPR012334">
    <property type="entry name" value="Pectin_lyas_fold"/>
</dbReference>
<dbReference type="Gene3D" id="2.160.20.20">
    <property type="match status" value="1"/>
</dbReference>
<protein>
    <submittedName>
        <fullName evidence="6">Filamentous hemagglutinin N-terminal domain-containing protein</fullName>
    </submittedName>
</protein>
<feature type="domain" description="Filamentous haemagglutinin FhaB/tRNA nuclease CdiA-like TPS" evidence="5">
    <location>
        <begin position="32"/>
        <end position="144"/>
    </location>
</feature>
<keyword evidence="2" id="KW-0964">Secreted</keyword>
<gene>
    <name evidence="6" type="ORF">HQ497_08365</name>
</gene>
<dbReference type="PANTHER" id="PTHR12338">
    <property type="entry name" value="AUTOTRANSPORTER"/>
    <property type="match status" value="1"/>
</dbReference>
<feature type="non-terminal residue" evidence="6">
    <location>
        <position position="659"/>
    </location>
</feature>
<dbReference type="InterPro" id="IPR012332">
    <property type="entry name" value="Autotransporter_pectin_lyase_C"/>
</dbReference>
<dbReference type="SMART" id="SM00912">
    <property type="entry name" value="Haemagg_act"/>
    <property type="match status" value="1"/>
</dbReference>
<dbReference type="NCBIfam" id="TIGR02601">
    <property type="entry name" value="autotrns_rpt"/>
    <property type="match status" value="1"/>
</dbReference>
<feature type="signal peptide" evidence="4">
    <location>
        <begin position="1"/>
        <end position="26"/>
    </location>
</feature>
<organism evidence="6 7">
    <name type="scientific">SAR86 cluster bacterium</name>
    <dbReference type="NCBI Taxonomy" id="2030880"/>
    <lineage>
        <taxon>Bacteria</taxon>
        <taxon>Pseudomonadati</taxon>
        <taxon>Pseudomonadota</taxon>
        <taxon>Gammaproteobacteria</taxon>
        <taxon>SAR86 cluster</taxon>
    </lineage>
</organism>
<evidence type="ECO:0000256" key="4">
    <source>
        <dbReference type="SAM" id="SignalP"/>
    </source>
</evidence>